<protein>
    <submittedName>
        <fullName evidence="3">YdcF family protein</fullName>
    </submittedName>
</protein>
<keyword evidence="4" id="KW-1185">Reference proteome</keyword>
<dbReference type="PANTHER" id="PTHR30336:SF20">
    <property type="entry name" value="DUF218 DOMAIN-CONTAINING PROTEIN"/>
    <property type="match status" value="1"/>
</dbReference>
<comment type="caution">
    <text evidence="3">The sequence shown here is derived from an EMBL/GenBank/DDBJ whole genome shotgun (WGS) entry which is preliminary data.</text>
</comment>
<evidence type="ECO:0000313" key="3">
    <source>
        <dbReference type="EMBL" id="MBB6638330.1"/>
    </source>
</evidence>
<dbReference type="EMBL" id="JACJVQ010000032">
    <property type="protein sequence ID" value="MBB6638330.1"/>
    <property type="molecule type" value="Genomic_DNA"/>
</dbReference>
<reference evidence="3 4" key="1">
    <citation type="submission" date="2020-08" db="EMBL/GenBank/DDBJ databases">
        <title>Cohnella phylogeny.</title>
        <authorList>
            <person name="Dunlap C."/>
        </authorList>
    </citation>
    <scope>NUCLEOTIDE SEQUENCE [LARGE SCALE GENOMIC DNA]</scope>
    <source>
        <strain evidence="3 4">DSM 25241</strain>
    </source>
</reference>
<feature type="domain" description="DUF218" evidence="2">
    <location>
        <begin position="55"/>
        <end position="178"/>
    </location>
</feature>
<dbReference type="Proteomes" id="UP000535838">
    <property type="component" value="Unassembled WGS sequence"/>
</dbReference>
<organism evidence="3 4">
    <name type="scientific">Cohnella thailandensis</name>
    <dbReference type="NCBI Taxonomy" id="557557"/>
    <lineage>
        <taxon>Bacteria</taxon>
        <taxon>Bacillati</taxon>
        <taxon>Bacillota</taxon>
        <taxon>Bacilli</taxon>
        <taxon>Bacillales</taxon>
        <taxon>Paenibacillaceae</taxon>
        <taxon>Cohnella</taxon>
    </lineage>
</organism>
<dbReference type="InterPro" id="IPR003848">
    <property type="entry name" value="DUF218"/>
</dbReference>
<dbReference type="InterPro" id="IPR051599">
    <property type="entry name" value="Cell_Envelope_Assoc"/>
</dbReference>
<feature type="transmembrane region" description="Helical" evidence="1">
    <location>
        <begin position="20"/>
        <end position="39"/>
    </location>
</feature>
<dbReference type="InterPro" id="IPR014729">
    <property type="entry name" value="Rossmann-like_a/b/a_fold"/>
</dbReference>
<keyword evidence="1" id="KW-0812">Transmembrane</keyword>
<name>A0A841T8E3_9BACL</name>
<dbReference type="AlphaFoldDB" id="A0A841T8E3"/>
<proteinExistence type="predicted"/>
<gene>
    <name evidence="3" type="ORF">H7B67_29720</name>
</gene>
<dbReference type="PANTHER" id="PTHR30336">
    <property type="entry name" value="INNER MEMBRANE PROTEIN, PROBABLE PERMEASE"/>
    <property type="match status" value="1"/>
</dbReference>
<keyword evidence="1" id="KW-0472">Membrane</keyword>
<dbReference type="CDD" id="cd06259">
    <property type="entry name" value="YdcF-like"/>
    <property type="match status" value="1"/>
</dbReference>
<keyword evidence="1" id="KW-1133">Transmembrane helix</keyword>
<dbReference type="GO" id="GO:0005886">
    <property type="term" value="C:plasma membrane"/>
    <property type="evidence" value="ECO:0007669"/>
    <property type="project" value="TreeGrafter"/>
</dbReference>
<evidence type="ECO:0000313" key="4">
    <source>
        <dbReference type="Proteomes" id="UP000535838"/>
    </source>
</evidence>
<evidence type="ECO:0000259" key="2">
    <source>
        <dbReference type="Pfam" id="PF02698"/>
    </source>
</evidence>
<evidence type="ECO:0000256" key="1">
    <source>
        <dbReference type="SAM" id="Phobius"/>
    </source>
</evidence>
<dbReference type="Gene3D" id="3.40.50.620">
    <property type="entry name" value="HUPs"/>
    <property type="match status" value="1"/>
</dbReference>
<sequence length="220" mass="24545">MQKPSARPRGRKYLKRAIGIAAAGAAALVIWCLSLFMIINRYEGLPKSGTVQPADVGIVLGAKLWQDKPSPALEERLNLALELYRTGAFDRLIMSGGLDVEGDATLTEAEGMRDYLVSKGVPEEAIRLDSESHSTYENLLFSGRIMKEEGWNRAVIITHQYHGSRAQDIAEFLDYEDVQVQVADSKVLNMAYHRTREVLAYTKWLGEKWLLHGGKNPGID</sequence>
<dbReference type="Pfam" id="PF02698">
    <property type="entry name" value="DUF218"/>
    <property type="match status" value="1"/>
</dbReference>
<accession>A0A841T8E3</accession>